<feature type="region of interest" description="Disordered" evidence="1">
    <location>
        <begin position="91"/>
        <end position="149"/>
    </location>
</feature>
<accession>M0LYD4</accession>
<dbReference type="EMBL" id="AOMB01000030">
    <property type="protein sequence ID" value="EMA38451.1"/>
    <property type="molecule type" value="Genomic_DNA"/>
</dbReference>
<dbReference type="RefSeq" id="WP_007693365.1">
    <property type="nucleotide sequence ID" value="NZ_AJRK01000102.1"/>
</dbReference>
<feature type="compositionally biased region" description="Low complexity" evidence="1">
    <location>
        <begin position="116"/>
        <end position="128"/>
    </location>
</feature>
<reference evidence="2 3" key="1">
    <citation type="journal article" date="2014" name="PLoS Genet.">
        <title>Phylogenetically driven sequencing of extremely halophilic archaea reveals strategies for static and dynamic osmo-response.</title>
        <authorList>
            <person name="Becker E.A."/>
            <person name="Seitzer P.M."/>
            <person name="Tritt A."/>
            <person name="Larsen D."/>
            <person name="Krusor M."/>
            <person name="Yao A.I."/>
            <person name="Wu D."/>
            <person name="Madern D."/>
            <person name="Eisen J.A."/>
            <person name="Darling A.E."/>
            <person name="Facciotti M.T."/>
        </authorList>
    </citation>
    <scope>NUCLEOTIDE SEQUENCE [LARGE SCALE GENOMIC DNA]</scope>
    <source>
        <strain evidence="2 3">100A6</strain>
    </source>
</reference>
<feature type="region of interest" description="Disordered" evidence="1">
    <location>
        <begin position="26"/>
        <end position="50"/>
    </location>
</feature>
<gene>
    <name evidence="2" type="ORF">C447_09862</name>
</gene>
<evidence type="ECO:0000313" key="3">
    <source>
        <dbReference type="Proteomes" id="UP000011566"/>
    </source>
</evidence>
<sequence length="366" mass="39319">MHDITTHGAANRTGFYTYLLAKGGSWKPKQNTEDPDRIEQNGRRASGKLSGAYRDSYGFEGVLIDANFDGGLDCITIDGTDYTPKELKRTLPLDLSSSSNGSGGTSGHGGRSGTISNPPSRGDGSSSGDWGGTPLSRRRELAGNSHGQSTVELATQGVVGQYNEFLEEMPFPVERDASLIVSNGVYNTGAVQGTILTWGGSPSIRVIGNPEDPYAVVMKGNHNFVDLAKAEHFMCRGMTWGRTQFAGCANPYMRDMVFTDRWGKEQSSIGGKPARGRFINCDIGHRNAPDEYAAYYYGGGAVHFDRGNTFRATGPAYIGVNNTVKLYIDGSNHWASGDKEIVENSGIRPSDLHGGMNIIDAGVRVA</sequence>
<protein>
    <submittedName>
        <fullName evidence="2">Uncharacterized protein</fullName>
    </submittedName>
</protein>
<dbReference type="PATRIC" id="fig|1132509.6.peg.2224"/>
<dbReference type="Proteomes" id="UP000011566">
    <property type="component" value="Unassembled WGS sequence"/>
</dbReference>
<feature type="compositionally biased region" description="Basic and acidic residues" evidence="1">
    <location>
        <begin position="30"/>
        <end position="42"/>
    </location>
</feature>
<evidence type="ECO:0000313" key="2">
    <source>
        <dbReference type="EMBL" id="EMA38451.1"/>
    </source>
</evidence>
<name>M0LYD4_9EURY</name>
<proteinExistence type="predicted"/>
<dbReference type="AlphaFoldDB" id="M0LYD4"/>
<feature type="compositionally biased region" description="Gly residues" evidence="1">
    <location>
        <begin position="101"/>
        <end position="112"/>
    </location>
</feature>
<evidence type="ECO:0000256" key="1">
    <source>
        <dbReference type="SAM" id="MobiDB-lite"/>
    </source>
</evidence>
<organism evidence="2 3">
    <name type="scientific">Halococcus hamelinensis 100A6</name>
    <dbReference type="NCBI Taxonomy" id="1132509"/>
    <lineage>
        <taxon>Archaea</taxon>
        <taxon>Methanobacteriati</taxon>
        <taxon>Methanobacteriota</taxon>
        <taxon>Stenosarchaea group</taxon>
        <taxon>Halobacteria</taxon>
        <taxon>Halobacteriales</taxon>
        <taxon>Halococcaceae</taxon>
        <taxon>Halococcus</taxon>
    </lineage>
</organism>
<keyword evidence="3" id="KW-1185">Reference proteome</keyword>
<comment type="caution">
    <text evidence="2">The sequence shown here is derived from an EMBL/GenBank/DDBJ whole genome shotgun (WGS) entry which is preliminary data.</text>
</comment>